<dbReference type="Pfam" id="PF12833">
    <property type="entry name" value="HTH_18"/>
    <property type="match status" value="1"/>
</dbReference>
<dbReference type="EMBL" id="JADEWZ010000035">
    <property type="protein sequence ID" value="MBE9118007.1"/>
    <property type="molecule type" value="Genomic_DNA"/>
</dbReference>
<protein>
    <submittedName>
        <fullName evidence="5">Helix-turn-helix transcriptional regulator</fullName>
    </submittedName>
</protein>
<name>A0A8J7IUW9_9CYAN</name>
<dbReference type="InterPro" id="IPR018062">
    <property type="entry name" value="HTH_AraC-typ_CS"/>
</dbReference>
<dbReference type="PROSITE" id="PS00041">
    <property type="entry name" value="HTH_ARAC_FAMILY_1"/>
    <property type="match status" value="1"/>
</dbReference>
<reference evidence="5" key="1">
    <citation type="submission" date="2020-10" db="EMBL/GenBank/DDBJ databases">
        <authorList>
            <person name="Castelo-Branco R."/>
            <person name="Eusebio N."/>
            <person name="Adriana R."/>
            <person name="Vieira A."/>
            <person name="Brugerolle De Fraissinette N."/>
            <person name="Rezende De Castro R."/>
            <person name="Schneider M.P."/>
            <person name="Vasconcelos V."/>
            <person name="Leao P.N."/>
        </authorList>
    </citation>
    <scope>NUCLEOTIDE SEQUENCE</scope>
    <source>
        <strain evidence="5">LEGE 07157</strain>
    </source>
</reference>
<organism evidence="5 6">
    <name type="scientific">Lusitaniella coriacea LEGE 07157</name>
    <dbReference type="NCBI Taxonomy" id="945747"/>
    <lineage>
        <taxon>Bacteria</taxon>
        <taxon>Bacillati</taxon>
        <taxon>Cyanobacteriota</taxon>
        <taxon>Cyanophyceae</taxon>
        <taxon>Spirulinales</taxon>
        <taxon>Lusitaniellaceae</taxon>
        <taxon>Lusitaniella</taxon>
    </lineage>
</organism>
<dbReference type="PANTHER" id="PTHR47893:SF1">
    <property type="entry name" value="REGULATORY PROTEIN PCHR"/>
    <property type="match status" value="1"/>
</dbReference>
<evidence type="ECO:0000259" key="4">
    <source>
        <dbReference type="PROSITE" id="PS01124"/>
    </source>
</evidence>
<dbReference type="AlphaFoldDB" id="A0A8J7IUW9"/>
<evidence type="ECO:0000256" key="2">
    <source>
        <dbReference type="ARBA" id="ARBA00023125"/>
    </source>
</evidence>
<dbReference type="SUPFAM" id="SSF46689">
    <property type="entry name" value="Homeodomain-like"/>
    <property type="match status" value="2"/>
</dbReference>
<dbReference type="InterPro" id="IPR018060">
    <property type="entry name" value="HTH_AraC"/>
</dbReference>
<dbReference type="InterPro" id="IPR009057">
    <property type="entry name" value="Homeodomain-like_sf"/>
</dbReference>
<accession>A0A8J7IUW9</accession>
<dbReference type="Gene3D" id="1.10.10.60">
    <property type="entry name" value="Homeodomain-like"/>
    <property type="match status" value="2"/>
</dbReference>
<dbReference type="PANTHER" id="PTHR47893">
    <property type="entry name" value="REGULATORY PROTEIN PCHR"/>
    <property type="match status" value="1"/>
</dbReference>
<keyword evidence="3" id="KW-0804">Transcription</keyword>
<keyword evidence="6" id="KW-1185">Reference proteome</keyword>
<dbReference type="Proteomes" id="UP000654482">
    <property type="component" value="Unassembled WGS sequence"/>
</dbReference>
<evidence type="ECO:0000313" key="5">
    <source>
        <dbReference type="EMBL" id="MBE9118007.1"/>
    </source>
</evidence>
<keyword evidence="1" id="KW-0805">Transcription regulation</keyword>
<dbReference type="SMART" id="SM00342">
    <property type="entry name" value="HTH_ARAC"/>
    <property type="match status" value="1"/>
</dbReference>
<evidence type="ECO:0000256" key="1">
    <source>
        <dbReference type="ARBA" id="ARBA00023015"/>
    </source>
</evidence>
<proteinExistence type="predicted"/>
<dbReference type="GO" id="GO:0043565">
    <property type="term" value="F:sequence-specific DNA binding"/>
    <property type="evidence" value="ECO:0007669"/>
    <property type="project" value="InterPro"/>
</dbReference>
<feature type="domain" description="HTH araC/xylS-type" evidence="4">
    <location>
        <begin position="235"/>
        <end position="333"/>
    </location>
</feature>
<dbReference type="PROSITE" id="PS01124">
    <property type="entry name" value="HTH_ARAC_FAMILY_2"/>
    <property type="match status" value="1"/>
</dbReference>
<evidence type="ECO:0000256" key="3">
    <source>
        <dbReference type="ARBA" id="ARBA00023163"/>
    </source>
</evidence>
<keyword evidence="2" id="KW-0238">DNA-binding</keyword>
<sequence length="336" mass="38593">MAIENADFPELVEQAQEQGEQICQPIELGVQYNLPKSIGTGTCRVISLRNGLTIETYCATLAQTVKIKRQHERQFPLVAKFYLSGSSRVRTPKVSDISRDYEEVTGWNYLYHLPEHTEVEEWQSNRPIHVVMIHANVDYFSSFNLADKSLPQPLQVLFQKQSFLRFHQPLGRISPAMSQTVQQMLQCPYQGLTQQLYLESKALELFSLQFSCWTEERHSTPQRFRLQSADIDSLHHAREIIIRHAQNPPSLAEIARQVGLNDCKLKQGFRQVFGTTVFGYLQDYRMQQAQQLLLNSNLSIAGIAAMVGYRNPEAFSTAFRKKFAISPKTYQLSKFN</sequence>
<dbReference type="GO" id="GO:0003700">
    <property type="term" value="F:DNA-binding transcription factor activity"/>
    <property type="evidence" value="ECO:0007669"/>
    <property type="project" value="InterPro"/>
</dbReference>
<evidence type="ECO:0000313" key="6">
    <source>
        <dbReference type="Proteomes" id="UP000654482"/>
    </source>
</evidence>
<comment type="caution">
    <text evidence="5">The sequence shown here is derived from an EMBL/GenBank/DDBJ whole genome shotgun (WGS) entry which is preliminary data.</text>
</comment>
<gene>
    <name evidence="5" type="ORF">IQ249_19085</name>
</gene>
<dbReference type="InterPro" id="IPR053142">
    <property type="entry name" value="PchR_regulatory_protein"/>
</dbReference>